<dbReference type="OrthoDB" id="2406733at2759"/>
<protein>
    <submittedName>
        <fullName evidence="1">3020_t:CDS:1</fullName>
    </submittedName>
</protein>
<accession>A0A9N9P6D4</accession>
<evidence type="ECO:0000313" key="1">
    <source>
        <dbReference type="EMBL" id="CAG8794559.1"/>
    </source>
</evidence>
<proteinExistence type="predicted"/>
<dbReference type="EMBL" id="CAJVPZ010064737">
    <property type="protein sequence ID" value="CAG8794559.1"/>
    <property type="molecule type" value="Genomic_DNA"/>
</dbReference>
<reference evidence="1" key="1">
    <citation type="submission" date="2021-06" db="EMBL/GenBank/DDBJ databases">
        <authorList>
            <person name="Kallberg Y."/>
            <person name="Tangrot J."/>
            <person name="Rosling A."/>
        </authorList>
    </citation>
    <scope>NUCLEOTIDE SEQUENCE</scope>
    <source>
        <strain evidence="1">IN212</strain>
    </source>
</reference>
<gene>
    <name evidence="1" type="ORF">RFULGI_LOCUS17087</name>
</gene>
<sequence length="51" mass="5894">RANEFQEHFFEDHGLLMCRFCDLPVNFSTKSTITTHIGSTRHAANKKAKEQ</sequence>
<organism evidence="1 2">
    <name type="scientific">Racocetra fulgida</name>
    <dbReference type="NCBI Taxonomy" id="60492"/>
    <lineage>
        <taxon>Eukaryota</taxon>
        <taxon>Fungi</taxon>
        <taxon>Fungi incertae sedis</taxon>
        <taxon>Mucoromycota</taxon>
        <taxon>Glomeromycotina</taxon>
        <taxon>Glomeromycetes</taxon>
        <taxon>Diversisporales</taxon>
        <taxon>Gigasporaceae</taxon>
        <taxon>Racocetra</taxon>
    </lineage>
</organism>
<evidence type="ECO:0000313" key="2">
    <source>
        <dbReference type="Proteomes" id="UP000789396"/>
    </source>
</evidence>
<comment type="caution">
    <text evidence="1">The sequence shown here is derived from an EMBL/GenBank/DDBJ whole genome shotgun (WGS) entry which is preliminary data.</text>
</comment>
<dbReference type="AlphaFoldDB" id="A0A9N9P6D4"/>
<keyword evidence="2" id="KW-1185">Reference proteome</keyword>
<feature type="non-terminal residue" evidence="1">
    <location>
        <position position="51"/>
    </location>
</feature>
<feature type="non-terminal residue" evidence="1">
    <location>
        <position position="1"/>
    </location>
</feature>
<dbReference type="Proteomes" id="UP000789396">
    <property type="component" value="Unassembled WGS sequence"/>
</dbReference>
<name>A0A9N9P6D4_9GLOM</name>